<evidence type="ECO:0000259" key="15">
    <source>
        <dbReference type="Pfam" id="PF06415"/>
    </source>
</evidence>
<comment type="function">
    <text evidence="10">Catalyzes the interconversion of 2-phosphoglycerate and 3-phosphoglycerate.</text>
</comment>
<evidence type="ECO:0000259" key="14">
    <source>
        <dbReference type="Pfam" id="PF01676"/>
    </source>
</evidence>
<evidence type="ECO:0000256" key="10">
    <source>
        <dbReference type="HAMAP-Rule" id="MF_01038"/>
    </source>
</evidence>
<dbReference type="EMBL" id="DXFX01000048">
    <property type="protein sequence ID" value="HIX07550.1"/>
    <property type="molecule type" value="Genomic_DNA"/>
</dbReference>
<keyword evidence="6 10" id="KW-0324">Glycolysis</keyword>
<dbReference type="Gene3D" id="3.40.1450.10">
    <property type="entry name" value="BPG-independent phosphoglycerate mutase, domain B"/>
    <property type="match status" value="1"/>
</dbReference>
<keyword evidence="5 10" id="KW-0479">Metal-binding</keyword>
<dbReference type="AlphaFoldDB" id="A0A9D1V7I5"/>
<comment type="subunit">
    <text evidence="10">Monomer.</text>
</comment>
<evidence type="ECO:0000256" key="3">
    <source>
        <dbReference type="ARBA" id="ARBA00008819"/>
    </source>
</evidence>
<dbReference type="GO" id="GO:0030145">
    <property type="term" value="F:manganese ion binding"/>
    <property type="evidence" value="ECO:0007669"/>
    <property type="project" value="UniProtKB-UniRule"/>
</dbReference>
<keyword evidence="7 10" id="KW-0464">Manganese</keyword>
<dbReference type="Pfam" id="PF01676">
    <property type="entry name" value="Metalloenzyme"/>
    <property type="match status" value="1"/>
</dbReference>
<name>A0A9D1V7I5_9FIRM</name>
<feature type="binding site" evidence="10 12">
    <location>
        <position position="184"/>
    </location>
    <ligand>
        <name>substrate</name>
    </ligand>
</feature>
<feature type="binding site" evidence="10 13">
    <location>
        <position position="405"/>
    </location>
    <ligand>
        <name>Mn(2+)</name>
        <dbReference type="ChEBI" id="CHEBI:29035"/>
        <label>1</label>
    </ligand>
</feature>
<dbReference type="PANTHER" id="PTHR31637">
    <property type="entry name" value="2,3-BISPHOSPHOGLYCERATE-INDEPENDENT PHOSPHOGLYCERATE MUTASE"/>
    <property type="match status" value="1"/>
</dbReference>
<dbReference type="GO" id="GO:0006096">
    <property type="term" value="P:glycolytic process"/>
    <property type="evidence" value="ECO:0007669"/>
    <property type="project" value="UniProtKB-UniRule"/>
</dbReference>
<dbReference type="InterPro" id="IPR006124">
    <property type="entry name" value="Metalloenzyme"/>
</dbReference>
<comment type="caution">
    <text evidence="16">The sequence shown here is derived from an EMBL/GenBank/DDBJ whole genome shotgun (WGS) entry which is preliminary data.</text>
</comment>
<evidence type="ECO:0000256" key="2">
    <source>
        <dbReference type="ARBA" id="ARBA00004798"/>
    </source>
</evidence>
<feature type="domain" description="BPG-independent PGAM N-terminal" evidence="15">
    <location>
        <begin position="81"/>
        <end position="296"/>
    </location>
</feature>
<comment type="cofactor">
    <cofactor evidence="10">
        <name>Mn(2+)</name>
        <dbReference type="ChEBI" id="CHEBI:29035"/>
    </cofactor>
    <text evidence="10">Binds 2 manganese ions per subunit.</text>
</comment>
<accession>A0A9D1V7I5</accession>
<sequence>MKKPYAIIIMDGYGINPEKKGNAIALEGSPNVKKYAAEYPSSQLGASGMSVGLPEGQMGNSEVGHLNMGAGRIVYQELTKITKEIRDGEFFENEALLSAMKSAKENGKKLHIWGLLSNGGVHSHNTHLYALLKMCKEQGLDNAYVHCFMDGRDVSPTSGAGFVRDLQAEMDKLNFGTVASVCGRYYAMDRDNRWERVVKAYEMLTLGNGIQAEDAAQAIEESYKKDVTDEFILPTNVVKNGKPVALVEKGDSVIFFNFRPDRAREITRAFTEPDFNGFERKSGYLAPVYVCFTEYDATFSHVQVAFKKQSLKNTLGEYLASLGKKQLRIAETEKYAHVTFFFNGGVEAPNEGEVRVLIPSPKVATYDLKPEMSAYEVTEKAIEQLSTGEYDVMILNFANCDMVGHTGVLEAAEKAVGVVDECVDKVLSKILSMGGGALLTADHGNADKMIAEDGSPFTAHTTNPVPVVLVCDKYKGAHLRNGGVLADLAPTLLDMMGIPVPAEMTGKTLIEH</sequence>
<dbReference type="PIRSF" id="PIRSF001492">
    <property type="entry name" value="IPGAM"/>
    <property type="match status" value="1"/>
</dbReference>
<dbReference type="PANTHER" id="PTHR31637:SF0">
    <property type="entry name" value="2,3-BISPHOSPHOGLYCERATE-INDEPENDENT PHOSPHOGLYCERATE MUTASE"/>
    <property type="match status" value="1"/>
</dbReference>
<feature type="active site" description="Phosphoserine intermediate" evidence="10 11">
    <location>
        <position position="61"/>
    </location>
</feature>
<dbReference type="Proteomes" id="UP000824204">
    <property type="component" value="Unassembled WGS sequence"/>
</dbReference>
<keyword evidence="8 10" id="KW-0413">Isomerase</keyword>
<evidence type="ECO:0000313" key="16">
    <source>
        <dbReference type="EMBL" id="HIX07550.1"/>
    </source>
</evidence>
<feature type="binding site" evidence="10 12">
    <location>
        <begin position="152"/>
        <end position="153"/>
    </location>
    <ligand>
        <name>substrate</name>
    </ligand>
</feature>
<dbReference type="GO" id="GO:0005829">
    <property type="term" value="C:cytosol"/>
    <property type="evidence" value="ECO:0007669"/>
    <property type="project" value="TreeGrafter"/>
</dbReference>
<comment type="similarity">
    <text evidence="3 10">Belongs to the BPG-independent phosphoglycerate mutase family.</text>
</comment>
<evidence type="ECO:0000256" key="8">
    <source>
        <dbReference type="ARBA" id="ARBA00023235"/>
    </source>
</evidence>
<dbReference type="InterPro" id="IPR005995">
    <property type="entry name" value="Pgm_bpd_ind"/>
</dbReference>
<reference evidence="16" key="1">
    <citation type="journal article" date="2021" name="PeerJ">
        <title>Extensive microbial diversity within the chicken gut microbiome revealed by metagenomics and culture.</title>
        <authorList>
            <person name="Gilroy R."/>
            <person name="Ravi A."/>
            <person name="Getino M."/>
            <person name="Pursley I."/>
            <person name="Horton D.L."/>
            <person name="Alikhan N.F."/>
            <person name="Baker D."/>
            <person name="Gharbi K."/>
            <person name="Hall N."/>
            <person name="Watson M."/>
            <person name="Adriaenssens E.M."/>
            <person name="Foster-Nyarko E."/>
            <person name="Jarju S."/>
            <person name="Secka A."/>
            <person name="Antonio M."/>
            <person name="Oren A."/>
            <person name="Chaudhuri R.R."/>
            <person name="La Ragione R."/>
            <person name="Hildebrand F."/>
            <person name="Pallen M.J."/>
        </authorList>
    </citation>
    <scope>NUCLEOTIDE SEQUENCE</scope>
    <source>
        <strain evidence="16">811</strain>
    </source>
</reference>
<dbReference type="Pfam" id="PF06415">
    <property type="entry name" value="iPGM_N"/>
    <property type="match status" value="1"/>
</dbReference>
<dbReference type="HAMAP" id="MF_01038">
    <property type="entry name" value="GpmI"/>
    <property type="match status" value="1"/>
</dbReference>
<feature type="binding site" evidence="10 13">
    <location>
        <position position="61"/>
    </location>
    <ligand>
        <name>Mn(2+)</name>
        <dbReference type="ChEBI" id="CHEBI:29035"/>
        <label>2</label>
    </ligand>
</feature>
<feature type="binding site" evidence="10 12">
    <location>
        <position position="334"/>
    </location>
    <ligand>
        <name>substrate</name>
    </ligand>
</feature>
<feature type="binding site" evidence="10 13">
    <location>
        <position position="443"/>
    </location>
    <ligand>
        <name>Mn(2+)</name>
        <dbReference type="ChEBI" id="CHEBI:29035"/>
        <label>2</label>
    </ligand>
</feature>
<evidence type="ECO:0000256" key="4">
    <source>
        <dbReference type="ARBA" id="ARBA00012026"/>
    </source>
</evidence>
<dbReference type="InterPro" id="IPR011258">
    <property type="entry name" value="BPG-indep_PGM_N"/>
</dbReference>
<dbReference type="CDD" id="cd16010">
    <property type="entry name" value="iPGM"/>
    <property type="match status" value="1"/>
</dbReference>
<dbReference type="EC" id="5.4.2.12" evidence="4 10"/>
<comment type="catalytic activity">
    <reaction evidence="1 10">
        <text>(2R)-2-phosphoglycerate = (2R)-3-phosphoglycerate</text>
        <dbReference type="Rhea" id="RHEA:15901"/>
        <dbReference type="ChEBI" id="CHEBI:58272"/>
        <dbReference type="ChEBI" id="CHEBI:58289"/>
        <dbReference type="EC" id="5.4.2.12"/>
    </reaction>
</comment>
<dbReference type="NCBIfam" id="TIGR01307">
    <property type="entry name" value="pgm_bpd_ind"/>
    <property type="match status" value="1"/>
</dbReference>
<evidence type="ECO:0000256" key="6">
    <source>
        <dbReference type="ARBA" id="ARBA00023152"/>
    </source>
</evidence>
<dbReference type="GO" id="GO:0006007">
    <property type="term" value="P:glucose catabolic process"/>
    <property type="evidence" value="ECO:0007669"/>
    <property type="project" value="InterPro"/>
</dbReference>
<evidence type="ECO:0000313" key="17">
    <source>
        <dbReference type="Proteomes" id="UP000824204"/>
    </source>
</evidence>
<dbReference type="SUPFAM" id="SSF53649">
    <property type="entry name" value="Alkaline phosphatase-like"/>
    <property type="match status" value="1"/>
</dbReference>
<protein>
    <recommendedName>
        <fullName evidence="9 10">2,3-bisphosphoglycerate-independent phosphoglycerate mutase</fullName>
        <shortName evidence="10">BPG-independent PGAM</shortName>
        <shortName evidence="10">Phosphoglyceromutase</shortName>
        <shortName evidence="10">iPGM</shortName>
        <ecNumber evidence="4 10">5.4.2.12</ecNumber>
    </recommendedName>
</protein>
<feature type="binding site" evidence="10 13">
    <location>
        <position position="460"/>
    </location>
    <ligand>
        <name>Mn(2+)</name>
        <dbReference type="ChEBI" id="CHEBI:29035"/>
        <label>1</label>
    </ligand>
</feature>
<dbReference type="Gene3D" id="3.40.720.10">
    <property type="entry name" value="Alkaline Phosphatase, subunit A"/>
    <property type="match status" value="1"/>
</dbReference>
<comment type="pathway">
    <text evidence="2 10">Carbohydrate degradation; glycolysis; pyruvate from D-glyceraldehyde 3-phosphate: step 3/5.</text>
</comment>
<dbReference type="SUPFAM" id="SSF64158">
    <property type="entry name" value="2,3-Bisphosphoglycerate-independent phosphoglycerate mutase, substrate-binding domain"/>
    <property type="match status" value="1"/>
</dbReference>
<feature type="binding site" evidence="10 12">
    <location>
        <position position="190"/>
    </location>
    <ligand>
        <name>substrate</name>
    </ligand>
</feature>
<dbReference type="InterPro" id="IPR017850">
    <property type="entry name" value="Alkaline_phosphatase_core_sf"/>
</dbReference>
<feature type="binding site" evidence="10 13">
    <location>
        <position position="11"/>
    </location>
    <ligand>
        <name>Mn(2+)</name>
        <dbReference type="ChEBI" id="CHEBI:29035"/>
        <label>2</label>
    </ligand>
</feature>
<evidence type="ECO:0000256" key="11">
    <source>
        <dbReference type="PIRSR" id="PIRSR001492-1"/>
    </source>
</evidence>
<evidence type="ECO:0000256" key="12">
    <source>
        <dbReference type="PIRSR" id="PIRSR001492-2"/>
    </source>
</evidence>
<feature type="binding site" evidence="10 13">
    <location>
        <position position="442"/>
    </location>
    <ligand>
        <name>Mn(2+)</name>
        <dbReference type="ChEBI" id="CHEBI:29035"/>
        <label>2</label>
    </ligand>
</feature>
<dbReference type="InterPro" id="IPR036646">
    <property type="entry name" value="PGAM_B_sf"/>
</dbReference>
<gene>
    <name evidence="10 16" type="primary">gpmI</name>
    <name evidence="16" type="ORF">H9741_03700</name>
</gene>
<feature type="domain" description="Metalloenzyme" evidence="14">
    <location>
        <begin position="3"/>
        <end position="498"/>
    </location>
</feature>
<evidence type="ECO:0000256" key="9">
    <source>
        <dbReference type="ARBA" id="ARBA00071648"/>
    </source>
</evidence>
<feature type="binding site" evidence="10 13">
    <location>
        <position position="401"/>
    </location>
    <ligand>
        <name>Mn(2+)</name>
        <dbReference type="ChEBI" id="CHEBI:29035"/>
        <label>1</label>
    </ligand>
</feature>
<feature type="binding site" evidence="10 12">
    <location>
        <begin position="259"/>
        <end position="262"/>
    </location>
    <ligand>
        <name>substrate</name>
    </ligand>
</feature>
<evidence type="ECO:0000256" key="13">
    <source>
        <dbReference type="PIRSR" id="PIRSR001492-3"/>
    </source>
</evidence>
<reference evidence="16" key="2">
    <citation type="submission" date="2021-04" db="EMBL/GenBank/DDBJ databases">
        <authorList>
            <person name="Gilroy R."/>
        </authorList>
    </citation>
    <scope>NUCLEOTIDE SEQUENCE</scope>
    <source>
        <strain evidence="16">811</strain>
    </source>
</reference>
<dbReference type="GO" id="GO:0004619">
    <property type="term" value="F:phosphoglycerate mutase activity"/>
    <property type="evidence" value="ECO:0007669"/>
    <property type="project" value="UniProtKB-UniRule"/>
</dbReference>
<evidence type="ECO:0000256" key="5">
    <source>
        <dbReference type="ARBA" id="ARBA00022723"/>
    </source>
</evidence>
<dbReference type="FunFam" id="3.40.1450.10:FF:000001">
    <property type="entry name" value="2,3-bisphosphoglycerate-independent phosphoglycerate mutase"/>
    <property type="match status" value="1"/>
</dbReference>
<evidence type="ECO:0000256" key="1">
    <source>
        <dbReference type="ARBA" id="ARBA00000370"/>
    </source>
</evidence>
<organism evidence="16 17">
    <name type="scientific">Candidatus Borkfalkia faecipullorum</name>
    <dbReference type="NCBI Taxonomy" id="2838510"/>
    <lineage>
        <taxon>Bacteria</taxon>
        <taxon>Bacillati</taxon>
        <taxon>Bacillota</taxon>
        <taxon>Clostridia</taxon>
        <taxon>Christensenellales</taxon>
        <taxon>Christensenellaceae</taxon>
        <taxon>Candidatus Borkfalkia</taxon>
    </lineage>
</organism>
<proteinExistence type="inferred from homology"/>
<feature type="binding site" evidence="10 12">
    <location>
        <position position="122"/>
    </location>
    <ligand>
        <name>substrate</name>
    </ligand>
</feature>
<evidence type="ECO:0000256" key="7">
    <source>
        <dbReference type="ARBA" id="ARBA00023211"/>
    </source>
</evidence>